<comment type="caution">
    <text evidence="2">The sequence shown here is derived from an EMBL/GenBank/DDBJ whole genome shotgun (WGS) entry which is preliminary data.</text>
</comment>
<evidence type="ECO:0000313" key="3">
    <source>
        <dbReference type="Proteomes" id="UP001358586"/>
    </source>
</evidence>
<accession>A0ABR0PK90</accession>
<name>A0ABR0PK90_GOSAR</name>
<keyword evidence="3" id="KW-1185">Reference proteome</keyword>
<feature type="compositionally biased region" description="Polar residues" evidence="1">
    <location>
        <begin position="59"/>
        <end position="76"/>
    </location>
</feature>
<feature type="compositionally biased region" description="Basic and acidic residues" evidence="1">
    <location>
        <begin position="91"/>
        <end position="101"/>
    </location>
</feature>
<gene>
    <name evidence="2" type="ORF">PVK06_019524</name>
</gene>
<dbReference type="Proteomes" id="UP001358586">
    <property type="component" value="Chromosome 6"/>
</dbReference>
<sequence length="163" mass="18085">MLGSFYKQRVFEEIGSLVGKVARLDIKTDSGTNARMAVYVDLKKSFNLCPSIAPDQCTENGNAKSSTPMVEGSTTAVGEEPFGPWMIVEQRSHQNQKDTRNQKVNFYSKGRNSRRDRTLSKTIRGSGGHFKVLGNSHVPLPETMTSVARLIGSQPMLEAYRTE</sequence>
<reference evidence="2 3" key="1">
    <citation type="submission" date="2023-03" db="EMBL/GenBank/DDBJ databases">
        <title>WGS of Gossypium arboreum.</title>
        <authorList>
            <person name="Yu D."/>
        </authorList>
    </citation>
    <scope>NUCLEOTIDE SEQUENCE [LARGE SCALE GENOMIC DNA]</scope>
    <source>
        <tissue evidence="2">Leaf</tissue>
    </source>
</reference>
<evidence type="ECO:0000256" key="1">
    <source>
        <dbReference type="SAM" id="MobiDB-lite"/>
    </source>
</evidence>
<feature type="region of interest" description="Disordered" evidence="1">
    <location>
        <begin position="59"/>
        <end position="78"/>
    </location>
</feature>
<proteinExistence type="predicted"/>
<organism evidence="2 3">
    <name type="scientific">Gossypium arboreum</name>
    <name type="common">Tree cotton</name>
    <name type="synonym">Gossypium nanking</name>
    <dbReference type="NCBI Taxonomy" id="29729"/>
    <lineage>
        <taxon>Eukaryota</taxon>
        <taxon>Viridiplantae</taxon>
        <taxon>Streptophyta</taxon>
        <taxon>Embryophyta</taxon>
        <taxon>Tracheophyta</taxon>
        <taxon>Spermatophyta</taxon>
        <taxon>Magnoliopsida</taxon>
        <taxon>eudicotyledons</taxon>
        <taxon>Gunneridae</taxon>
        <taxon>Pentapetalae</taxon>
        <taxon>rosids</taxon>
        <taxon>malvids</taxon>
        <taxon>Malvales</taxon>
        <taxon>Malvaceae</taxon>
        <taxon>Malvoideae</taxon>
        <taxon>Gossypium</taxon>
    </lineage>
</organism>
<evidence type="ECO:0000313" key="2">
    <source>
        <dbReference type="EMBL" id="KAK5824740.1"/>
    </source>
</evidence>
<dbReference type="EMBL" id="JARKNE010000006">
    <property type="protein sequence ID" value="KAK5824740.1"/>
    <property type="molecule type" value="Genomic_DNA"/>
</dbReference>
<feature type="region of interest" description="Disordered" evidence="1">
    <location>
        <begin position="91"/>
        <end position="116"/>
    </location>
</feature>
<protein>
    <submittedName>
        <fullName evidence="2">Uncharacterized protein</fullName>
    </submittedName>
</protein>